<accession>A0A9W6NII2</accession>
<reference evidence="2" key="2">
    <citation type="submission" date="2023-01" db="EMBL/GenBank/DDBJ databases">
        <authorList>
            <person name="Sun Q."/>
            <person name="Evtushenko L."/>
        </authorList>
    </citation>
    <scope>NUCLEOTIDE SEQUENCE</scope>
    <source>
        <strain evidence="2">VKM B-2935</strain>
    </source>
</reference>
<keyword evidence="1" id="KW-0472">Membrane</keyword>
<dbReference type="EMBL" id="BSFN01000040">
    <property type="protein sequence ID" value="GLK92218.1"/>
    <property type="molecule type" value="Genomic_DNA"/>
</dbReference>
<gene>
    <name evidence="2" type="ORF">GCM10017655_52830</name>
</gene>
<name>A0A9W6NII2_9PSED</name>
<evidence type="ECO:0000256" key="1">
    <source>
        <dbReference type="SAM" id="Phobius"/>
    </source>
</evidence>
<keyword evidence="1" id="KW-1133">Transmembrane helix</keyword>
<dbReference type="RefSeq" id="WP_271198512.1">
    <property type="nucleotide sequence ID" value="NZ_BSFN01000040.1"/>
</dbReference>
<keyword evidence="1" id="KW-0812">Transmembrane</keyword>
<evidence type="ECO:0000313" key="2">
    <source>
        <dbReference type="EMBL" id="GLK92218.1"/>
    </source>
</evidence>
<dbReference type="Proteomes" id="UP001143328">
    <property type="component" value="Unassembled WGS sequence"/>
</dbReference>
<feature type="transmembrane region" description="Helical" evidence="1">
    <location>
        <begin position="6"/>
        <end position="25"/>
    </location>
</feature>
<keyword evidence="3" id="KW-1185">Reference proteome</keyword>
<reference evidence="2" key="1">
    <citation type="journal article" date="2014" name="Int. J. Syst. Evol. Microbiol.">
        <title>Complete genome sequence of Corynebacterium casei LMG S-19264T (=DSM 44701T), isolated from a smear-ripened cheese.</title>
        <authorList>
            <consortium name="US DOE Joint Genome Institute (JGI-PGF)"/>
            <person name="Walter F."/>
            <person name="Albersmeier A."/>
            <person name="Kalinowski J."/>
            <person name="Ruckert C."/>
        </authorList>
    </citation>
    <scope>NUCLEOTIDE SEQUENCE</scope>
    <source>
        <strain evidence="2">VKM B-2935</strain>
    </source>
</reference>
<dbReference type="AlphaFoldDB" id="A0A9W6NII2"/>
<sequence>MHEGLILCRFIHFGAVMVLFGMALFRSRLFAPWLRAFEAGPAGPRLERQTGVPCVRAPPFPPKAERCALT</sequence>
<organism evidence="2 3">
    <name type="scientific">Pseudomonas turukhanskensis</name>
    <dbReference type="NCBI Taxonomy" id="1806536"/>
    <lineage>
        <taxon>Bacteria</taxon>
        <taxon>Pseudomonadati</taxon>
        <taxon>Pseudomonadota</taxon>
        <taxon>Gammaproteobacteria</taxon>
        <taxon>Pseudomonadales</taxon>
        <taxon>Pseudomonadaceae</taxon>
        <taxon>Pseudomonas</taxon>
    </lineage>
</organism>
<protein>
    <submittedName>
        <fullName evidence="2">Uncharacterized protein</fullName>
    </submittedName>
</protein>
<evidence type="ECO:0000313" key="3">
    <source>
        <dbReference type="Proteomes" id="UP001143328"/>
    </source>
</evidence>
<proteinExistence type="predicted"/>
<comment type="caution">
    <text evidence="2">The sequence shown here is derived from an EMBL/GenBank/DDBJ whole genome shotgun (WGS) entry which is preliminary data.</text>
</comment>